<keyword evidence="3" id="KW-1185">Reference proteome</keyword>
<evidence type="ECO:0000313" key="2">
    <source>
        <dbReference type="EMBL" id="OLV18104.1"/>
    </source>
</evidence>
<evidence type="ECO:0000256" key="1">
    <source>
        <dbReference type="SAM" id="MobiDB-lite"/>
    </source>
</evidence>
<protein>
    <submittedName>
        <fullName evidence="2">Uncharacterized protein</fullName>
    </submittedName>
</protein>
<dbReference type="EMBL" id="MSTI01000077">
    <property type="protein sequence ID" value="OLV18104.1"/>
    <property type="molecule type" value="Genomic_DNA"/>
</dbReference>
<organism evidence="2 3">
    <name type="scientific">Deinococcus marmoris</name>
    <dbReference type="NCBI Taxonomy" id="249408"/>
    <lineage>
        <taxon>Bacteria</taxon>
        <taxon>Thermotogati</taxon>
        <taxon>Deinococcota</taxon>
        <taxon>Deinococci</taxon>
        <taxon>Deinococcales</taxon>
        <taxon>Deinococcaceae</taxon>
        <taxon>Deinococcus</taxon>
    </lineage>
</organism>
<feature type="region of interest" description="Disordered" evidence="1">
    <location>
        <begin position="79"/>
        <end position="104"/>
    </location>
</feature>
<gene>
    <name evidence="2" type="ORF">BOO71_0007369</name>
</gene>
<reference evidence="2 3" key="1">
    <citation type="submission" date="2017-01" db="EMBL/GenBank/DDBJ databases">
        <title>Genome Analysis of Deinococcus marmoris KOPRI26562.</title>
        <authorList>
            <person name="Kim J.H."/>
            <person name="Oh H.-M."/>
        </authorList>
    </citation>
    <scope>NUCLEOTIDE SEQUENCE [LARGE SCALE GENOMIC DNA]</scope>
    <source>
        <strain evidence="2 3">KOPRI26562</strain>
    </source>
</reference>
<dbReference type="Proteomes" id="UP000186607">
    <property type="component" value="Unassembled WGS sequence"/>
</dbReference>
<feature type="compositionally biased region" description="Pro residues" evidence="1">
    <location>
        <begin position="84"/>
        <end position="97"/>
    </location>
</feature>
<sequence>MTRSPQPGEALTLSGADGERWAELVELYEYRVADTLQGRVPRGGRRSLADLREELLGAPLEAALHRRLLEADREYLAHRKSARPPQPTPAPVPPPPALWDAPLGGESAESRAWQELHLLAWGDAAHATLRTYLPIWQREPSLLTLRVLYTALENAERAGQAGLSGQVSFPVPAVRDPLTDLDNPQVLQVLTEAVVALLVQPDGRGRLELALSQVHEVPFPRHPDDDVLQARIEAAGREPLAPQARDTLIQALRTLHPAPRDPRERPAIREAARALAHSLEPLLSSGPQATLGGVPQHSVLYAAQPGTALDAPDDAASELVICLPGGQATHWRGTDFRWQPLGAQWQLQAGEQIALLRPQAEAAERGLTLELPQIRLRAFVSGAYLLLRAQSGPQEDLTRLTSLGRVIALLLDPADNYAALRLTRAAAQLLRVGRIDTDSVSASSADRYAGAAPDALHNFARKGAEILCGLLARRSTPGIQQAIHDAARPLGLGGPLTGHLAAALTVAAHHLETPPSALRHSRVDLPEDGTALCVELRDDPPLILHFGARAVTLRRDFRGQWTALLPGHPALTLQDLTVTRGPGFSLILARHDGWLSAAAPPTNESPSENPERS</sequence>
<comment type="caution">
    <text evidence="2">The sequence shown here is derived from an EMBL/GenBank/DDBJ whole genome shotgun (WGS) entry which is preliminary data.</text>
</comment>
<name>A0A1U7NYX1_9DEIO</name>
<proteinExistence type="predicted"/>
<dbReference type="STRING" id="249408.BOO71_0007369"/>
<accession>A0A1U7NYX1</accession>
<dbReference type="RefSeq" id="WP_075832805.1">
    <property type="nucleotide sequence ID" value="NZ_MSTI01000077.1"/>
</dbReference>
<evidence type="ECO:0000313" key="3">
    <source>
        <dbReference type="Proteomes" id="UP000186607"/>
    </source>
</evidence>
<dbReference type="eggNOG" id="ENOG502ZA5D">
    <property type="taxonomic scope" value="Bacteria"/>
</dbReference>
<dbReference type="AlphaFoldDB" id="A0A1U7NYX1"/>
<dbReference type="OrthoDB" id="53398at2"/>